<proteinExistence type="predicted"/>
<dbReference type="Gene3D" id="3.40.50.1820">
    <property type="entry name" value="alpha/beta hydrolase"/>
    <property type="match status" value="2"/>
</dbReference>
<keyword evidence="2" id="KW-0378">Hydrolase</keyword>
<dbReference type="Pfam" id="PF00975">
    <property type="entry name" value="Thioesterase"/>
    <property type="match status" value="1"/>
</dbReference>
<gene>
    <name evidence="2" type="ORF">LL965_16270</name>
</gene>
<dbReference type="InterPro" id="IPR020802">
    <property type="entry name" value="TesA-like"/>
</dbReference>
<dbReference type="SMART" id="SM00824">
    <property type="entry name" value="PKS_TE"/>
    <property type="match status" value="1"/>
</dbReference>
<dbReference type="InterPro" id="IPR001031">
    <property type="entry name" value="Thioesterase"/>
</dbReference>
<name>A0ABS8HHF8_9XANT</name>
<dbReference type="SUPFAM" id="SSF53474">
    <property type="entry name" value="alpha/beta-Hydrolases"/>
    <property type="match status" value="2"/>
</dbReference>
<dbReference type="GO" id="GO:0016787">
    <property type="term" value="F:hydrolase activity"/>
    <property type="evidence" value="ECO:0007669"/>
    <property type="project" value="UniProtKB-KW"/>
</dbReference>
<dbReference type="RefSeq" id="WP_228325759.1">
    <property type="nucleotide sequence ID" value="NZ_CAWQPJ010000127.1"/>
</dbReference>
<evidence type="ECO:0000259" key="1">
    <source>
        <dbReference type="SMART" id="SM00824"/>
    </source>
</evidence>
<dbReference type="InterPro" id="IPR029058">
    <property type="entry name" value="AB_hydrolase_fold"/>
</dbReference>
<evidence type="ECO:0000313" key="2">
    <source>
        <dbReference type="EMBL" id="MCC4621563.1"/>
    </source>
</evidence>
<dbReference type="EMBL" id="JAJGQJ010000044">
    <property type="protein sequence ID" value="MCC4621563.1"/>
    <property type="molecule type" value="Genomic_DNA"/>
</dbReference>
<feature type="domain" description="Thioesterase TesA-like" evidence="1">
    <location>
        <begin position="97"/>
        <end position="229"/>
    </location>
</feature>
<accession>A0ABS8HHF8</accession>
<comment type="caution">
    <text evidence="2">The sequence shown here is derived from an EMBL/GenBank/DDBJ whole genome shotgun (WGS) entry which is preliminary data.</text>
</comment>
<organism evidence="2 3">
    <name type="scientific">Xanthomonas cassavae CFBP 4642</name>
    <dbReference type="NCBI Taxonomy" id="1219375"/>
    <lineage>
        <taxon>Bacteria</taxon>
        <taxon>Pseudomonadati</taxon>
        <taxon>Pseudomonadota</taxon>
        <taxon>Gammaproteobacteria</taxon>
        <taxon>Lysobacterales</taxon>
        <taxon>Lysobacteraceae</taxon>
        <taxon>Xanthomonas</taxon>
    </lineage>
</organism>
<keyword evidence="3" id="KW-1185">Reference proteome</keyword>
<sequence>MAITVPVHPFAAAQPLAPRSASDALLGWQTLLSADMVTCITVPGDHHTMLQTPHVATLGAVISQQLEASPPLPPRGPQRYVPLTRIQTGTQQQSSVVCVPGAADNVAGFVNLAAALGDAWPVYGLQPRGLQGDPLPHGTVESAAAAYAQSMINELPNRPIHLLGHSFGGWGAFDLARQLAAHGRTVASLTLLDSEAPGGDGMAGRSYTAPAVLERLIESCQRAPESSGCGVSD</sequence>
<reference evidence="2 3" key="1">
    <citation type="submission" date="2021-10" db="EMBL/GenBank/DDBJ databases">
        <title>Genome sequencing of Xanthomonas strains from NCPPB.</title>
        <authorList>
            <person name="Hussein R."/>
            <person name="Harrison J."/>
            <person name="Studholme D.J."/>
            <person name="Vicente J."/>
            <person name="Grant M."/>
        </authorList>
    </citation>
    <scope>NUCLEOTIDE SEQUENCE [LARGE SCALE GENOMIC DNA]</scope>
    <source>
        <strain evidence="2 3">NCPPB 101</strain>
    </source>
</reference>
<evidence type="ECO:0000313" key="3">
    <source>
        <dbReference type="Proteomes" id="UP001199206"/>
    </source>
</evidence>
<dbReference type="Proteomes" id="UP001199206">
    <property type="component" value="Unassembled WGS sequence"/>
</dbReference>
<protein>
    <submittedName>
        <fullName evidence="2">Alpha/beta fold hydrolase</fullName>
    </submittedName>
</protein>